<gene>
    <name evidence="7" type="ORF">M4L21_13720</name>
</gene>
<feature type="binding site" evidence="6">
    <location>
        <position position="124"/>
    </location>
    <ligand>
        <name>Fe cation</name>
        <dbReference type="ChEBI" id="CHEBI:24875"/>
        <label>1</label>
    </ligand>
</feature>
<evidence type="ECO:0000256" key="4">
    <source>
        <dbReference type="PIRNR" id="PIRNR000355"/>
    </source>
</evidence>
<proteinExistence type="inferred from homology"/>
<dbReference type="Gene3D" id="1.10.620.20">
    <property type="entry name" value="Ribonucleotide Reductase, subunit A"/>
    <property type="match status" value="1"/>
</dbReference>
<name>A0A9X4LD52_9STAP</name>
<dbReference type="PANTHER" id="PTHR23409:SF18">
    <property type="entry name" value="RIBONUCLEOSIDE-DIPHOSPHATE REDUCTASE SUBUNIT M2"/>
    <property type="match status" value="1"/>
</dbReference>
<dbReference type="EC" id="1.17.4.1" evidence="4"/>
<feature type="active site" evidence="5">
    <location>
        <position position="128"/>
    </location>
</feature>
<feature type="binding site" evidence="6">
    <location>
        <position position="222"/>
    </location>
    <ligand>
        <name>Fe cation</name>
        <dbReference type="ChEBI" id="CHEBI:24875"/>
        <label>2</label>
    </ligand>
</feature>
<sequence length="349" mass="40811">MQTKLTKQIRVFNEDLPNTAGRMFDDVSGILNWDDIKNQTYYEVYKDMREKFWVPDEVSMQQDISQWVNDQIEPEEKELFKNGIGVLAVLDSIATYFDKIAADYIRDSAIKANMSFISAMETIHNESYTYTLSSLVDKEEAKEIFERPKNNPYALKRNDLMMDLFNEFLIEKTPENMAKGLIAMAGLEGLCFVNGFTPFYHLNRSGKMFGTGTMVQFIQRDEVKHSYFQTVLVRDILTQYPEINTDKFSDFVYKFFEDLVQLERDFCDDLYKNVSDIDVEEVKEYVGFRANLILDNLGLDKIFSAKKNPMDWVTAYDPDNINSIKRDSFEDKELNYAKASEELNEWDDL</sequence>
<evidence type="ECO:0000256" key="3">
    <source>
        <dbReference type="ARBA" id="ARBA00047754"/>
    </source>
</evidence>
<dbReference type="PANTHER" id="PTHR23409">
    <property type="entry name" value="RIBONUCLEOSIDE-DIPHOSPHATE REDUCTASE SMALL CHAIN"/>
    <property type="match status" value="1"/>
</dbReference>
<dbReference type="GO" id="GO:0009263">
    <property type="term" value="P:deoxyribonucleotide biosynthetic process"/>
    <property type="evidence" value="ECO:0007669"/>
    <property type="project" value="UniProtKB-KW"/>
</dbReference>
<dbReference type="GO" id="GO:0046872">
    <property type="term" value="F:metal ion binding"/>
    <property type="evidence" value="ECO:0007669"/>
    <property type="project" value="UniProtKB-KW"/>
</dbReference>
<evidence type="ECO:0000256" key="2">
    <source>
        <dbReference type="ARBA" id="ARBA00011209"/>
    </source>
</evidence>
<feature type="binding site" evidence="6">
    <location>
        <position position="121"/>
    </location>
    <ligand>
        <name>Fe cation</name>
        <dbReference type="ChEBI" id="CHEBI:24875"/>
        <label>1</label>
    </ligand>
</feature>
<dbReference type="EMBL" id="JAMBPX010000011">
    <property type="protein sequence ID" value="MDG0860387.1"/>
    <property type="molecule type" value="Genomic_DNA"/>
</dbReference>
<organism evidence="7 8">
    <name type="scientific">Staphylococcus equorum</name>
    <dbReference type="NCBI Taxonomy" id="246432"/>
    <lineage>
        <taxon>Bacteria</taxon>
        <taxon>Bacillati</taxon>
        <taxon>Bacillota</taxon>
        <taxon>Bacilli</taxon>
        <taxon>Bacillales</taxon>
        <taxon>Staphylococcaceae</taxon>
        <taxon>Staphylococcus</taxon>
    </lineage>
</organism>
<feature type="binding site" evidence="6">
    <location>
        <position position="225"/>
    </location>
    <ligand>
        <name>Fe cation</name>
        <dbReference type="ChEBI" id="CHEBI:24875"/>
        <label>2</label>
    </ligand>
</feature>
<evidence type="ECO:0000313" key="8">
    <source>
        <dbReference type="Proteomes" id="UP001152302"/>
    </source>
</evidence>
<keyword evidence="4" id="KW-0215">Deoxyribonucleotide synthesis</keyword>
<accession>A0A9X4LD52</accession>
<feature type="binding site" evidence="6">
    <location>
        <position position="91"/>
    </location>
    <ligand>
        <name>Fe cation</name>
        <dbReference type="ChEBI" id="CHEBI:24875"/>
        <label>1</label>
    </ligand>
</feature>
<dbReference type="InterPro" id="IPR033909">
    <property type="entry name" value="RNR_small"/>
</dbReference>
<keyword evidence="4 6" id="KW-0479">Metal-binding</keyword>
<evidence type="ECO:0000256" key="6">
    <source>
        <dbReference type="PIRSR" id="PIRSR000355-2"/>
    </source>
</evidence>
<dbReference type="InterPro" id="IPR000358">
    <property type="entry name" value="RNR_small_fam"/>
</dbReference>
<evidence type="ECO:0000256" key="5">
    <source>
        <dbReference type="PIRSR" id="PIRSR000355-1"/>
    </source>
</evidence>
<feature type="binding site" evidence="6">
    <location>
        <position position="121"/>
    </location>
    <ligand>
        <name>Fe cation</name>
        <dbReference type="ChEBI" id="CHEBI:24875"/>
        <label>2</label>
    </ligand>
</feature>
<comment type="function">
    <text evidence="4">Provides the precursors necessary for DNA synthesis. Catalyzes the biosynthesis of deoxyribonucleotides from the corresponding ribonucleotides.</text>
</comment>
<comment type="caution">
    <text evidence="7">The sequence shown here is derived from an EMBL/GenBank/DDBJ whole genome shotgun (WGS) entry which is preliminary data.</text>
</comment>
<dbReference type="SUPFAM" id="SSF47240">
    <property type="entry name" value="Ferritin-like"/>
    <property type="match status" value="1"/>
</dbReference>
<evidence type="ECO:0000256" key="1">
    <source>
        <dbReference type="ARBA" id="ARBA00009303"/>
    </source>
</evidence>
<feature type="binding site" evidence="6">
    <location>
        <position position="188"/>
    </location>
    <ligand>
        <name>Fe cation</name>
        <dbReference type="ChEBI" id="CHEBI:24875"/>
        <label>2</label>
    </ligand>
</feature>
<comment type="similarity">
    <text evidence="1 4">Belongs to the ribonucleoside diphosphate reductase small chain family.</text>
</comment>
<comment type="cofactor">
    <cofactor evidence="4 6">
        <name>Fe cation</name>
        <dbReference type="ChEBI" id="CHEBI:24875"/>
    </cofactor>
    <text evidence="4 6">Binds 2 iron ions per subunit.</text>
</comment>
<dbReference type="AlphaFoldDB" id="A0A9X4LD52"/>
<dbReference type="PIRSF" id="PIRSF000355">
    <property type="entry name" value="NrdB"/>
    <property type="match status" value="1"/>
</dbReference>
<dbReference type="GO" id="GO:0004748">
    <property type="term" value="F:ribonucleoside-diphosphate reductase activity, thioredoxin disulfide as acceptor"/>
    <property type="evidence" value="ECO:0007669"/>
    <property type="project" value="UniProtKB-EC"/>
</dbReference>
<comment type="subunit">
    <text evidence="2">Tetramer of two alpha and two beta subunits.</text>
</comment>
<reference evidence="7" key="1">
    <citation type="submission" date="2022-05" db="EMBL/GenBank/DDBJ databases">
        <title>Comparative genomics of Staphylococcus equorum isolates.</title>
        <authorList>
            <person name="Luelf R.H."/>
        </authorList>
    </citation>
    <scope>NUCLEOTIDE SEQUENCE</scope>
    <source>
        <strain evidence="7">TMW 2.2343</strain>
    </source>
</reference>
<dbReference type="Pfam" id="PF00268">
    <property type="entry name" value="Ribonuc_red_sm"/>
    <property type="match status" value="1"/>
</dbReference>
<dbReference type="CDD" id="cd01049">
    <property type="entry name" value="RNRR2"/>
    <property type="match status" value="1"/>
</dbReference>
<evidence type="ECO:0000313" key="7">
    <source>
        <dbReference type="EMBL" id="MDG0860387.1"/>
    </source>
</evidence>
<dbReference type="Proteomes" id="UP001152302">
    <property type="component" value="Unassembled WGS sequence"/>
</dbReference>
<dbReference type="InterPro" id="IPR012348">
    <property type="entry name" value="RNR-like"/>
</dbReference>
<dbReference type="RefSeq" id="WP_277595906.1">
    <property type="nucleotide sequence ID" value="NZ_JAMBPX010000011.1"/>
</dbReference>
<comment type="catalytic activity">
    <reaction evidence="3 4">
        <text>a 2'-deoxyribonucleoside 5'-diphosphate + [thioredoxin]-disulfide + H2O = a ribonucleoside 5'-diphosphate + [thioredoxin]-dithiol</text>
        <dbReference type="Rhea" id="RHEA:23252"/>
        <dbReference type="Rhea" id="RHEA-COMP:10698"/>
        <dbReference type="Rhea" id="RHEA-COMP:10700"/>
        <dbReference type="ChEBI" id="CHEBI:15377"/>
        <dbReference type="ChEBI" id="CHEBI:29950"/>
        <dbReference type="ChEBI" id="CHEBI:50058"/>
        <dbReference type="ChEBI" id="CHEBI:57930"/>
        <dbReference type="ChEBI" id="CHEBI:73316"/>
        <dbReference type="EC" id="1.17.4.1"/>
    </reaction>
</comment>
<dbReference type="InterPro" id="IPR009078">
    <property type="entry name" value="Ferritin-like_SF"/>
</dbReference>
<keyword evidence="4 6" id="KW-0408">Iron</keyword>
<protein>
    <recommendedName>
        <fullName evidence="4">Ribonucleoside-diphosphate reductase subunit beta</fullName>
        <ecNumber evidence="4">1.17.4.1</ecNumber>
    </recommendedName>
</protein>
<keyword evidence="4" id="KW-0560">Oxidoreductase</keyword>